<organism evidence="2 3">
    <name type="scientific">Hyphobacterium vulgare</name>
    <dbReference type="NCBI Taxonomy" id="1736751"/>
    <lineage>
        <taxon>Bacteria</taxon>
        <taxon>Pseudomonadati</taxon>
        <taxon>Pseudomonadota</taxon>
        <taxon>Alphaproteobacteria</taxon>
        <taxon>Maricaulales</taxon>
        <taxon>Maricaulaceae</taxon>
        <taxon>Hyphobacterium</taxon>
    </lineage>
</organism>
<feature type="chain" id="PRO_5046437703" description="Tetratricopeptide repeat protein" evidence="1">
    <location>
        <begin position="20"/>
        <end position="190"/>
    </location>
</feature>
<evidence type="ECO:0008006" key="4">
    <source>
        <dbReference type="Google" id="ProtNLM"/>
    </source>
</evidence>
<feature type="signal peptide" evidence="1">
    <location>
        <begin position="1"/>
        <end position="19"/>
    </location>
</feature>
<evidence type="ECO:0000313" key="3">
    <source>
        <dbReference type="Proteomes" id="UP001595379"/>
    </source>
</evidence>
<proteinExistence type="predicted"/>
<sequence length="190" mass="20734">MRLLTGFVLSIALAGTAFAQEDGCAYDAQVFAVQGYETFNTTADGWQALAINDCYVEAAEAISGWHRTHAATLTAEQLRTLTWNAGLMRGAGGDYQSAIFLFRQTFPERGENAAQHYYTYAMIAFLERDRDGLQRIRDALASMPAPEGGLPDGAEWPPNLQSVDNLVTCFDSPFGWAIVGYCGDEVEAAE</sequence>
<comment type="caution">
    <text evidence="2">The sequence shown here is derived from an EMBL/GenBank/DDBJ whole genome shotgun (WGS) entry which is preliminary data.</text>
</comment>
<evidence type="ECO:0000313" key="2">
    <source>
        <dbReference type="EMBL" id="MFC2924835.1"/>
    </source>
</evidence>
<gene>
    <name evidence="2" type="ORF">ACFOOR_01810</name>
</gene>
<dbReference type="RefSeq" id="WP_343163460.1">
    <property type="nucleotide sequence ID" value="NZ_JBHRSV010000001.1"/>
</dbReference>
<protein>
    <recommendedName>
        <fullName evidence="4">Tetratricopeptide repeat protein</fullName>
    </recommendedName>
</protein>
<name>A0ABV6ZTS6_9PROT</name>
<dbReference type="EMBL" id="JBHRSV010000001">
    <property type="protein sequence ID" value="MFC2924835.1"/>
    <property type="molecule type" value="Genomic_DNA"/>
</dbReference>
<keyword evidence="1" id="KW-0732">Signal</keyword>
<accession>A0ABV6ZTS6</accession>
<evidence type="ECO:0000256" key="1">
    <source>
        <dbReference type="SAM" id="SignalP"/>
    </source>
</evidence>
<reference evidence="3" key="1">
    <citation type="journal article" date="2019" name="Int. J. Syst. Evol. Microbiol.">
        <title>The Global Catalogue of Microorganisms (GCM) 10K type strain sequencing project: providing services to taxonomists for standard genome sequencing and annotation.</title>
        <authorList>
            <consortium name="The Broad Institute Genomics Platform"/>
            <consortium name="The Broad Institute Genome Sequencing Center for Infectious Disease"/>
            <person name="Wu L."/>
            <person name="Ma J."/>
        </authorList>
    </citation>
    <scope>NUCLEOTIDE SEQUENCE [LARGE SCALE GENOMIC DNA]</scope>
    <source>
        <strain evidence="3">KCTC 52487</strain>
    </source>
</reference>
<keyword evidence="3" id="KW-1185">Reference proteome</keyword>
<dbReference type="Proteomes" id="UP001595379">
    <property type="component" value="Unassembled WGS sequence"/>
</dbReference>